<evidence type="ECO:0000313" key="5">
    <source>
        <dbReference type="Proteomes" id="UP000199758"/>
    </source>
</evidence>
<keyword evidence="1 2" id="KW-0500">Molybdenum</keyword>
<reference evidence="4 5" key="1">
    <citation type="submission" date="2016-11" db="EMBL/GenBank/DDBJ databases">
        <authorList>
            <person name="Jaros S."/>
            <person name="Januszkiewicz K."/>
            <person name="Wedrychowicz H."/>
        </authorList>
    </citation>
    <scope>NUCLEOTIDE SEQUENCE [LARGE SCALE GENOMIC DNA]</scope>
    <source>
        <strain evidence="4 5">CGMCC 1.7049</strain>
    </source>
</reference>
<keyword evidence="5" id="KW-1185">Reference proteome</keyword>
<proteinExistence type="predicted"/>
<evidence type="ECO:0000256" key="1">
    <source>
        <dbReference type="ARBA" id="ARBA00022505"/>
    </source>
</evidence>
<organism evidence="4 5">
    <name type="scientific">Hydrocarboniphaga daqingensis</name>
    <dbReference type="NCBI Taxonomy" id="490188"/>
    <lineage>
        <taxon>Bacteria</taxon>
        <taxon>Pseudomonadati</taxon>
        <taxon>Pseudomonadota</taxon>
        <taxon>Gammaproteobacteria</taxon>
        <taxon>Nevskiales</taxon>
        <taxon>Nevskiaceae</taxon>
        <taxon>Hydrocarboniphaga</taxon>
    </lineage>
</organism>
<dbReference type="RefSeq" id="WP_072897187.1">
    <property type="nucleotide sequence ID" value="NZ_FQWZ01000004.1"/>
</dbReference>
<feature type="domain" description="Mop" evidence="3">
    <location>
        <begin position="5"/>
        <end position="70"/>
    </location>
</feature>
<gene>
    <name evidence="4" type="ORF">SAMN04488068_2076</name>
</gene>
<dbReference type="GO" id="GO:0015689">
    <property type="term" value="P:molybdate ion transport"/>
    <property type="evidence" value="ECO:0007669"/>
    <property type="project" value="InterPro"/>
</dbReference>
<dbReference type="STRING" id="490188.SAMN04488068_2076"/>
<dbReference type="Proteomes" id="UP000199758">
    <property type="component" value="Unassembled WGS sequence"/>
</dbReference>
<evidence type="ECO:0000313" key="4">
    <source>
        <dbReference type="EMBL" id="SHG97825.1"/>
    </source>
</evidence>
<name>A0A1M5P7Z3_9GAMM</name>
<dbReference type="NCBIfam" id="TIGR00638">
    <property type="entry name" value="Mop"/>
    <property type="match status" value="1"/>
</dbReference>
<evidence type="ECO:0000259" key="3">
    <source>
        <dbReference type="PROSITE" id="PS51866"/>
    </source>
</evidence>
<dbReference type="InterPro" id="IPR008995">
    <property type="entry name" value="Mo/tungstate-bd_C_term_dom"/>
</dbReference>
<dbReference type="InterPro" id="IPR004606">
    <property type="entry name" value="Mop_domain"/>
</dbReference>
<dbReference type="Gene3D" id="2.40.50.100">
    <property type="match status" value="1"/>
</dbReference>
<evidence type="ECO:0000256" key="2">
    <source>
        <dbReference type="PROSITE-ProRule" id="PRU01213"/>
    </source>
</evidence>
<dbReference type="AlphaFoldDB" id="A0A1M5P7Z3"/>
<dbReference type="PROSITE" id="PS51866">
    <property type="entry name" value="MOP"/>
    <property type="match status" value="1"/>
</dbReference>
<sequence length="72" mass="7615">MSIAAVNTRNQFRGQVANIRRGSVVSEVEILTPNGIISAVVTTSSVDLINLQVGEEALAMFKATDVLVAKLS</sequence>
<dbReference type="InterPro" id="IPR005116">
    <property type="entry name" value="Transp-assoc_OB_typ1"/>
</dbReference>
<dbReference type="Pfam" id="PF03459">
    <property type="entry name" value="TOBE"/>
    <property type="match status" value="1"/>
</dbReference>
<dbReference type="OrthoDB" id="7064636at2"/>
<protein>
    <submittedName>
        <fullName evidence="4">Molybdenum-pterin binding domain-containing protein</fullName>
    </submittedName>
</protein>
<accession>A0A1M5P7Z3</accession>
<dbReference type="EMBL" id="FQWZ01000004">
    <property type="protein sequence ID" value="SHG97825.1"/>
    <property type="molecule type" value="Genomic_DNA"/>
</dbReference>
<dbReference type="SUPFAM" id="SSF50331">
    <property type="entry name" value="MOP-like"/>
    <property type="match status" value="1"/>
</dbReference>